<evidence type="ECO:0000256" key="1">
    <source>
        <dbReference type="SAM" id="Coils"/>
    </source>
</evidence>
<name>W6XX71_COCC2</name>
<feature type="compositionally biased region" description="Acidic residues" evidence="2">
    <location>
        <begin position="419"/>
        <end position="432"/>
    </location>
</feature>
<dbReference type="Proteomes" id="UP000053841">
    <property type="component" value="Unassembled WGS sequence"/>
</dbReference>
<sequence length="810" mass="91224">MARLKQPPRVSAAAESSPQPSSSHASDFFHPAADDQAAIEQLHTESLATDAPPLPPPPAVFIGVELLNAARIDHRRNSPVIGIARKNRAGKLKRASLIPESARTNLAVRGDVYEIELSPEKGNYALPERVNKKPLKIVKKKPHVLAKLSVAPDVPSKLPVRDQDRPQVDPEGPAEDLASTHPDMRSSPPQVAPVGSDSIAIDTVTEEILSSKANSHANAPGDVRIEESLDSGKPRCTAVFYKYDKITGPAYRQCLRPGTGQTDDGFRCGIHLGKPPVVRCGEMAISDNVTTQCYRAAAKVTANGPRCPTCIEQQGYETTPRDKRKSAPIHQEDQPMKIQRRKSEPAGKPTSSEKTKNQVRDLQEESSNPAPARKRGRPQKDGSIASTELNHQLPTRTRKSGSRPTISQEVSVVPGDLPSDGDPEYAPDDEESEHNVEQDEETGRVGQLPESIDTVFSFLDLEEREGTCQTKRARKILHVCERYCANFQDDTHSIDAVTQNAMKIQEALQQTPKDYSTEIGKKHQLVFKSDAYSFIFRALTLYLRDLHDWLVKTYESATESLESLRVIAPLMQEILAFNDAIRQWHVTVPQRQKGDRVVKDVQSRLITPLRRVSQSLSVRLSQLQEGEERCKQYEKMERRMKERRDAQSEQIRAIEAMEERKKRWQDLHIVRMQCEPDVYRRRKLFHTRFEDLVERDANGVIFERLPIFKPRSTPPHSQVSELADEVEWTEDEETAVLEGLQYCAGPRVFEKIFKTYCDPRSSHPRGGDLRNRSVAEIISKARWIRSTMLTLRQESGEPVEEWVTGIPVLP</sequence>
<feature type="region of interest" description="Disordered" evidence="2">
    <location>
        <begin position="315"/>
        <end position="447"/>
    </location>
</feature>
<feature type="compositionally biased region" description="Low complexity" evidence="2">
    <location>
        <begin position="11"/>
        <end position="26"/>
    </location>
</feature>
<feature type="compositionally biased region" description="Polar residues" evidence="2">
    <location>
        <begin position="384"/>
        <end position="395"/>
    </location>
</feature>
<feature type="compositionally biased region" description="Basic and acidic residues" evidence="2">
    <location>
        <begin position="330"/>
        <end position="363"/>
    </location>
</feature>
<keyword evidence="1" id="KW-0175">Coiled coil</keyword>
<reference evidence="3 4" key="1">
    <citation type="journal article" date="2013" name="PLoS Genet.">
        <title>Comparative genome structure, secondary metabolite, and effector coding capacity across Cochliobolus pathogens.</title>
        <authorList>
            <person name="Condon B.J."/>
            <person name="Leng Y."/>
            <person name="Wu D."/>
            <person name="Bushley K.E."/>
            <person name="Ohm R.A."/>
            <person name="Otillar R."/>
            <person name="Martin J."/>
            <person name="Schackwitz W."/>
            <person name="Grimwood J."/>
            <person name="MohdZainudin N."/>
            <person name="Xue C."/>
            <person name="Wang R."/>
            <person name="Manning V.A."/>
            <person name="Dhillon B."/>
            <person name="Tu Z.J."/>
            <person name="Steffenson B.J."/>
            <person name="Salamov A."/>
            <person name="Sun H."/>
            <person name="Lowry S."/>
            <person name="LaButti K."/>
            <person name="Han J."/>
            <person name="Copeland A."/>
            <person name="Lindquist E."/>
            <person name="Barry K."/>
            <person name="Schmutz J."/>
            <person name="Baker S.E."/>
            <person name="Ciuffetti L.M."/>
            <person name="Grigoriev I.V."/>
            <person name="Zhong S."/>
            <person name="Turgeon B.G."/>
        </authorList>
    </citation>
    <scope>NUCLEOTIDE SEQUENCE [LARGE SCALE GENOMIC DNA]</scope>
    <source>
        <strain evidence="3 4">26-R-13</strain>
    </source>
</reference>
<dbReference type="AlphaFoldDB" id="W6XX71"/>
<protein>
    <submittedName>
        <fullName evidence="3">Uncharacterized protein</fullName>
    </submittedName>
</protein>
<dbReference type="eggNOG" id="ENOG502T521">
    <property type="taxonomic scope" value="Eukaryota"/>
</dbReference>
<keyword evidence="4" id="KW-1185">Reference proteome</keyword>
<evidence type="ECO:0000313" key="3">
    <source>
        <dbReference type="EMBL" id="EUC30353.1"/>
    </source>
</evidence>
<dbReference type="GeneID" id="19146463"/>
<gene>
    <name evidence="3" type="ORF">COCCADRAFT_28741</name>
</gene>
<organism evidence="3 4">
    <name type="scientific">Cochliobolus carbonum (strain 26-R-13)</name>
    <name type="common">Maize leaf spot fungus</name>
    <name type="synonym">Bipolaris zeicola</name>
    <dbReference type="NCBI Taxonomy" id="930089"/>
    <lineage>
        <taxon>Eukaryota</taxon>
        <taxon>Fungi</taxon>
        <taxon>Dikarya</taxon>
        <taxon>Ascomycota</taxon>
        <taxon>Pezizomycotina</taxon>
        <taxon>Dothideomycetes</taxon>
        <taxon>Pleosporomycetidae</taxon>
        <taxon>Pleosporales</taxon>
        <taxon>Pleosporineae</taxon>
        <taxon>Pleosporaceae</taxon>
        <taxon>Bipolaris</taxon>
    </lineage>
</organism>
<feature type="region of interest" description="Disordered" evidence="2">
    <location>
        <begin position="155"/>
        <end position="195"/>
    </location>
</feature>
<dbReference type="KEGG" id="bze:COCCADRAFT_28741"/>
<dbReference type="HOGENOM" id="CLU_368408_0_0_1"/>
<evidence type="ECO:0000313" key="4">
    <source>
        <dbReference type="Proteomes" id="UP000053841"/>
    </source>
</evidence>
<accession>W6XX71</accession>
<feature type="compositionally biased region" description="Basic and acidic residues" evidence="2">
    <location>
        <begin position="433"/>
        <end position="443"/>
    </location>
</feature>
<proteinExistence type="predicted"/>
<feature type="compositionally biased region" description="Basic and acidic residues" evidence="2">
    <location>
        <begin position="159"/>
        <end position="168"/>
    </location>
</feature>
<dbReference type="RefSeq" id="XP_007715336.1">
    <property type="nucleotide sequence ID" value="XM_007717146.1"/>
</dbReference>
<evidence type="ECO:0000256" key="2">
    <source>
        <dbReference type="SAM" id="MobiDB-lite"/>
    </source>
</evidence>
<feature type="region of interest" description="Disordered" evidence="2">
    <location>
        <begin position="1"/>
        <end position="36"/>
    </location>
</feature>
<dbReference type="EMBL" id="KI964704">
    <property type="protein sequence ID" value="EUC30353.1"/>
    <property type="molecule type" value="Genomic_DNA"/>
</dbReference>
<feature type="coiled-coil region" evidence="1">
    <location>
        <begin position="623"/>
        <end position="650"/>
    </location>
</feature>
<dbReference type="OrthoDB" id="3939134at2759"/>